<evidence type="ECO:0000256" key="3">
    <source>
        <dbReference type="ARBA" id="ARBA00018111"/>
    </source>
</evidence>
<sequence>MTELTEKEIIKKLSTACVKREYCTQDMQKKMRLWGVDADTQASVLAYLTKNKYVDNARYARAFVFDKARYNKWGRKKIDYSLRLKGIDYALYADLLDEVEDDDYRETLLQILKTKRKQIKDTDEYKVRNKLIRFALGRGFTMDQTLKALKEMGQEVDDIF</sequence>
<gene>
    <name evidence="7" type="ORF">KZO38_04920</name>
</gene>
<dbReference type="Pfam" id="PF02631">
    <property type="entry name" value="RecX_HTH2"/>
    <property type="match status" value="1"/>
</dbReference>
<dbReference type="InterPro" id="IPR053925">
    <property type="entry name" value="RecX_HTH_3rd"/>
</dbReference>
<name>A0ABS6YC11_9BACT</name>
<dbReference type="Proteomes" id="UP000788426">
    <property type="component" value="Unassembled WGS sequence"/>
</dbReference>
<dbReference type="InterPro" id="IPR003783">
    <property type="entry name" value="Regulatory_RecX"/>
</dbReference>
<dbReference type="RefSeq" id="WP_219480644.1">
    <property type="nucleotide sequence ID" value="NZ_CAJZHJ010000004.1"/>
</dbReference>
<evidence type="ECO:0000256" key="2">
    <source>
        <dbReference type="ARBA" id="ARBA00009695"/>
    </source>
</evidence>
<organism evidence="7 8">
    <name type="scientific">Hoylesella nanceiensis</name>
    <dbReference type="NCBI Taxonomy" id="425941"/>
    <lineage>
        <taxon>Bacteria</taxon>
        <taxon>Pseudomonadati</taxon>
        <taxon>Bacteroidota</taxon>
        <taxon>Bacteroidia</taxon>
        <taxon>Bacteroidales</taxon>
        <taxon>Prevotellaceae</taxon>
        <taxon>Hoylesella</taxon>
    </lineage>
</organism>
<dbReference type="InterPro" id="IPR053924">
    <property type="entry name" value="RecX_HTH_2nd"/>
</dbReference>
<proteinExistence type="inferred from homology"/>
<reference evidence="7 8" key="1">
    <citation type="submission" date="2021-07" db="EMBL/GenBank/DDBJ databases">
        <title>Genomic diversity and antimicrobial resistance of Prevotella spp. isolated from chronic lung disease airways.</title>
        <authorList>
            <person name="Webb K.A."/>
            <person name="Olagoke O.S."/>
            <person name="Baird T."/>
            <person name="Neill J."/>
            <person name="Pham A."/>
            <person name="Wells T.J."/>
            <person name="Ramsay K.A."/>
            <person name="Bell S.C."/>
            <person name="Sarovich D.S."/>
            <person name="Price E.P."/>
        </authorList>
    </citation>
    <scope>NUCLEOTIDE SEQUENCE [LARGE SCALE GENOMIC DNA]</scope>
    <source>
        <strain evidence="7 8">SCHI0011.S.12</strain>
    </source>
</reference>
<evidence type="ECO:0000256" key="4">
    <source>
        <dbReference type="ARBA" id="ARBA00022490"/>
    </source>
</evidence>
<evidence type="ECO:0000256" key="1">
    <source>
        <dbReference type="ARBA" id="ARBA00004496"/>
    </source>
</evidence>
<evidence type="ECO:0000259" key="5">
    <source>
        <dbReference type="Pfam" id="PF02631"/>
    </source>
</evidence>
<accession>A0ABS6YC11</accession>
<evidence type="ECO:0000313" key="8">
    <source>
        <dbReference type="Proteomes" id="UP000788426"/>
    </source>
</evidence>
<protein>
    <recommendedName>
        <fullName evidence="3">Regulatory protein RecX</fullName>
    </recommendedName>
</protein>
<dbReference type="EMBL" id="JAHXCT010000003">
    <property type="protein sequence ID" value="MBW4769101.1"/>
    <property type="molecule type" value="Genomic_DNA"/>
</dbReference>
<comment type="caution">
    <text evidence="7">The sequence shown here is derived from an EMBL/GenBank/DDBJ whole genome shotgun (WGS) entry which is preliminary data.</text>
</comment>
<dbReference type="PANTHER" id="PTHR33602:SF1">
    <property type="entry name" value="REGULATORY PROTEIN RECX FAMILY PROTEIN"/>
    <property type="match status" value="1"/>
</dbReference>
<keyword evidence="8" id="KW-1185">Reference proteome</keyword>
<dbReference type="Pfam" id="PF21981">
    <property type="entry name" value="RecX_HTH3"/>
    <property type="match status" value="1"/>
</dbReference>
<feature type="domain" description="RecX second three-helical" evidence="5">
    <location>
        <begin position="55"/>
        <end position="89"/>
    </location>
</feature>
<evidence type="ECO:0000313" key="7">
    <source>
        <dbReference type="EMBL" id="MBW4769101.1"/>
    </source>
</evidence>
<evidence type="ECO:0000259" key="6">
    <source>
        <dbReference type="Pfam" id="PF21981"/>
    </source>
</evidence>
<keyword evidence="4" id="KW-0963">Cytoplasm</keyword>
<feature type="domain" description="RecX third three-helical" evidence="6">
    <location>
        <begin position="103"/>
        <end position="149"/>
    </location>
</feature>
<comment type="subcellular location">
    <subcellularLocation>
        <location evidence="1">Cytoplasm</location>
    </subcellularLocation>
</comment>
<comment type="similarity">
    <text evidence="2">Belongs to the RecX family.</text>
</comment>
<dbReference type="PANTHER" id="PTHR33602">
    <property type="entry name" value="REGULATORY PROTEIN RECX FAMILY PROTEIN"/>
    <property type="match status" value="1"/>
</dbReference>